<evidence type="ECO:0000313" key="2">
    <source>
        <dbReference type="EMBL" id="KAH8036390.1"/>
    </source>
</evidence>
<keyword evidence="3" id="KW-1185">Reference proteome</keyword>
<proteinExistence type="predicted"/>
<dbReference type="EMBL" id="JABSTU010000002">
    <property type="protein sequence ID" value="KAH8036390.1"/>
    <property type="molecule type" value="Genomic_DNA"/>
</dbReference>
<gene>
    <name evidence="2" type="ORF">HPB51_000172</name>
</gene>
<organism evidence="2 3">
    <name type="scientific">Rhipicephalus microplus</name>
    <name type="common">Cattle tick</name>
    <name type="synonym">Boophilus microplus</name>
    <dbReference type="NCBI Taxonomy" id="6941"/>
    <lineage>
        <taxon>Eukaryota</taxon>
        <taxon>Metazoa</taxon>
        <taxon>Ecdysozoa</taxon>
        <taxon>Arthropoda</taxon>
        <taxon>Chelicerata</taxon>
        <taxon>Arachnida</taxon>
        <taxon>Acari</taxon>
        <taxon>Parasitiformes</taxon>
        <taxon>Ixodida</taxon>
        <taxon>Ixodoidea</taxon>
        <taxon>Ixodidae</taxon>
        <taxon>Rhipicephalinae</taxon>
        <taxon>Rhipicephalus</taxon>
        <taxon>Boophilus</taxon>
    </lineage>
</organism>
<protein>
    <submittedName>
        <fullName evidence="2">Uncharacterized protein</fullName>
    </submittedName>
</protein>
<sequence length="378" mass="40315">MRGLWSRRQRQCPQDLRVTSAAVSKGDFAKLKTNCRAFFRTRLTRPARNFVMSRYFERGAFCGDSRAEAAMERGAAAALRGQLIETRQEMATLQASGMGAGRGAVLAGPTGSDDVDVGGTRGRGIPEIPPAVPGAARSYAAALTGSSPGAAAQARGPGVGVSGAPVPRPDHEHPAFLTPSAQTTTPAREVLRLLKTNIDPASKGITDIVLRHTRYGLTVFSNKNDTIQNLAKAIQENGATRASISIRVPNKCNPHVRFSGVDPDVAQDRRKSQWTTRRPTSQGRLRKYAVAEAAKHHRILFYPVCSRPSTARLLAAPSPPPPCSGNNVLSGPAPGIRPAACYVCSLGGPLFLFLVEERGGASFSPSSRGALVTRTEWK</sequence>
<reference evidence="2" key="2">
    <citation type="submission" date="2021-09" db="EMBL/GenBank/DDBJ databases">
        <authorList>
            <person name="Jia N."/>
            <person name="Wang J."/>
            <person name="Shi W."/>
            <person name="Du L."/>
            <person name="Sun Y."/>
            <person name="Zhan W."/>
            <person name="Jiang J."/>
            <person name="Wang Q."/>
            <person name="Zhang B."/>
            <person name="Ji P."/>
            <person name="Sakyi L.B."/>
            <person name="Cui X."/>
            <person name="Yuan T."/>
            <person name="Jiang B."/>
            <person name="Yang W."/>
            <person name="Lam T.T.-Y."/>
            <person name="Chang Q."/>
            <person name="Ding S."/>
            <person name="Wang X."/>
            <person name="Zhu J."/>
            <person name="Ruan X."/>
            <person name="Zhao L."/>
            <person name="Wei J."/>
            <person name="Que T."/>
            <person name="Du C."/>
            <person name="Cheng J."/>
            <person name="Dai P."/>
            <person name="Han X."/>
            <person name="Huang E."/>
            <person name="Gao Y."/>
            <person name="Liu J."/>
            <person name="Shao H."/>
            <person name="Ye R."/>
            <person name="Li L."/>
            <person name="Wei W."/>
            <person name="Wang X."/>
            <person name="Wang C."/>
            <person name="Huo Q."/>
            <person name="Li W."/>
            <person name="Guo W."/>
            <person name="Chen H."/>
            <person name="Chen S."/>
            <person name="Zhou L."/>
            <person name="Zhou L."/>
            <person name="Ni X."/>
            <person name="Tian J."/>
            <person name="Zhou Y."/>
            <person name="Sheng Y."/>
            <person name="Liu T."/>
            <person name="Pan Y."/>
            <person name="Xia L."/>
            <person name="Li J."/>
            <person name="Zhao F."/>
            <person name="Cao W."/>
        </authorList>
    </citation>
    <scope>NUCLEOTIDE SEQUENCE</scope>
    <source>
        <strain evidence="2">Rmic-2018</strain>
        <tissue evidence="2">Larvae</tissue>
    </source>
</reference>
<dbReference type="AlphaFoldDB" id="A0A9J6EPR5"/>
<dbReference type="Proteomes" id="UP000821866">
    <property type="component" value="Chromosome 10"/>
</dbReference>
<feature type="region of interest" description="Disordered" evidence="1">
    <location>
        <begin position="257"/>
        <end position="281"/>
    </location>
</feature>
<comment type="caution">
    <text evidence="2">The sequence shown here is derived from an EMBL/GenBank/DDBJ whole genome shotgun (WGS) entry which is preliminary data.</text>
</comment>
<accession>A0A9J6EPR5</accession>
<reference evidence="2" key="1">
    <citation type="journal article" date="2020" name="Cell">
        <title>Large-Scale Comparative Analyses of Tick Genomes Elucidate Their Genetic Diversity and Vector Capacities.</title>
        <authorList>
            <consortium name="Tick Genome and Microbiome Consortium (TIGMIC)"/>
            <person name="Jia N."/>
            <person name="Wang J."/>
            <person name="Shi W."/>
            <person name="Du L."/>
            <person name="Sun Y."/>
            <person name="Zhan W."/>
            <person name="Jiang J.F."/>
            <person name="Wang Q."/>
            <person name="Zhang B."/>
            <person name="Ji P."/>
            <person name="Bell-Sakyi L."/>
            <person name="Cui X.M."/>
            <person name="Yuan T.T."/>
            <person name="Jiang B.G."/>
            <person name="Yang W.F."/>
            <person name="Lam T.T."/>
            <person name="Chang Q.C."/>
            <person name="Ding S.J."/>
            <person name="Wang X.J."/>
            <person name="Zhu J.G."/>
            <person name="Ruan X.D."/>
            <person name="Zhao L."/>
            <person name="Wei J.T."/>
            <person name="Ye R.Z."/>
            <person name="Que T.C."/>
            <person name="Du C.H."/>
            <person name="Zhou Y.H."/>
            <person name="Cheng J.X."/>
            <person name="Dai P.F."/>
            <person name="Guo W.B."/>
            <person name="Han X.H."/>
            <person name="Huang E.J."/>
            <person name="Li L.F."/>
            <person name="Wei W."/>
            <person name="Gao Y.C."/>
            <person name="Liu J.Z."/>
            <person name="Shao H.Z."/>
            <person name="Wang X."/>
            <person name="Wang C.C."/>
            <person name="Yang T.C."/>
            <person name="Huo Q.B."/>
            <person name="Li W."/>
            <person name="Chen H.Y."/>
            <person name="Chen S.E."/>
            <person name="Zhou L.G."/>
            <person name="Ni X.B."/>
            <person name="Tian J.H."/>
            <person name="Sheng Y."/>
            <person name="Liu T."/>
            <person name="Pan Y.S."/>
            <person name="Xia L.Y."/>
            <person name="Li J."/>
            <person name="Zhao F."/>
            <person name="Cao W.C."/>
        </authorList>
    </citation>
    <scope>NUCLEOTIDE SEQUENCE</scope>
    <source>
        <strain evidence="2">Rmic-2018</strain>
    </source>
</reference>
<evidence type="ECO:0000256" key="1">
    <source>
        <dbReference type="SAM" id="MobiDB-lite"/>
    </source>
</evidence>
<name>A0A9J6EPR5_RHIMP</name>
<evidence type="ECO:0000313" key="3">
    <source>
        <dbReference type="Proteomes" id="UP000821866"/>
    </source>
</evidence>